<evidence type="ECO:0008006" key="3">
    <source>
        <dbReference type="Google" id="ProtNLM"/>
    </source>
</evidence>
<dbReference type="RefSeq" id="WP_239893779.1">
    <property type="nucleotide sequence ID" value="NZ_JAJAXM010000007.1"/>
</dbReference>
<proteinExistence type="predicted"/>
<dbReference type="Proteomes" id="UP001200247">
    <property type="component" value="Unassembled WGS sequence"/>
</dbReference>
<comment type="caution">
    <text evidence="1">The sequence shown here is derived from an EMBL/GenBank/DDBJ whole genome shotgun (WGS) entry which is preliminary data.</text>
</comment>
<sequence length="240" mass="26529">MPNDTETFVEVIVGSLVQAPDPMLANARNPRRLHLKFVSDAGGDMSVELRHVDRQQVSKAEFAKIGARDGNFLLPADEKRALKQWLAARYGRPAFPNAFENRLRKTVGKKSVEYRIAKILEPESSHLVALFFDLGEDKAIELEDGDPYFLSISVVYDATEGGPNARASAEKVAGELRTLFEQAYGTADTATEIALDACNAVADTFMTLADLRKVDQWRLEYISLREDPAGDFLPAGELPV</sequence>
<dbReference type="AlphaFoldDB" id="A0ABD4SQS8"/>
<accession>A0ABD4SQS8</accession>
<evidence type="ECO:0000313" key="2">
    <source>
        <dbReference type="Proteomes" id="UP001200247"/>
    </source>
</evidence>
<name>A0ABD4SQS8_9NEIS</name>
<protein>
    <recommendedName>
        <fullName evidence="3">Phage protein</fullName>
    </recommendedName>
</protein>
<organism evidence="1 2">
    <name type="scientific">Laribacter hongkongensis</name>
    <dbReference type="NCBI Taxonomy" id="168471"/>
    <lineage>
        <taxon>Bacteria</taxon>
        <taxon>Pseudomonadati</taxon>
        <taxon>Pseudomonadota</taxon>
        <taxon>Betaproteobacteria</taxon>
        <taxon>Neisseriales</taxon>
        <taxon>Aquaspirillaceae</taxon>
        <taxon>Laribacter</taxon>
    </lineage>
</organism>
<evidence type="ECO:0000313" key="1">
    <source>
        <dbReference type="EMBL" id="MCG9025473.1"/>
    </source>
</evidence>
<gene>
    <name evidence="1" type="ORF">LH440_06075</name>
</gene>
<reference evidence="1 2" key="1">
    <citation type="submission" date="2021-10" db="EMBL/GenBank/DDBJ databases">
        <title>Whole-genome sequencing analysis of Laribacter hongkongensis: virulence gene profiles, carbohydrate-active enzyme prediction, and antimicrobial resistance characterization.</title>
        <authorList>
            <person name="Yuan P."/>
            <person name="Zhan Y."/>
            <person name="Chen D."/>
        </authorList>
    </citation>
    <scope>NUCLEOTIDE SEQUENCE [LARGE SCALE GENOMIC DNA]</scope>
    <source>
        <strain evidence="1 2">W67</strain>
    </source>
</reference>
<dbReference type="EMBL" id="JAJAXM010000007">
    <property type="protein sequence ID" value="MCG9025473.1"/>
    <property type="molecule type" value="Genomic_DNA"/>
</dbReference>